<sequence length="426" mass="42923">MKTRFVSFLLYFIVLLLAVLVEKSTCPMPRPGSFMGRQPYSRPNNPRGRPPTHRRPGHGQTPAGPIRNFIPAAPGLVQPAPLPGPDLALLQQPSNPIGLDNVLLGGVGRGRPPAHTTPGDGQTPAGPVRNLGPAAPNLVQPSNLPGPDLALLQPPSSPIGLDSVLLGGVRVSSPLRLDSVILGGVRPGSPSNPGGTGDSSTRSPQPISPASPIAGPSRSPLPSSHGSASPSGHLPSSSPISLITGPNGTPLSLSPISIVLSSFGTPQRSPLSASPKGSPLPSSPTSPVRSSVGSPPVLSPKSPLTGGPKRSPLPLSPTSPVPSSVWSPPTLSPISPLSAGPEGLPPILSPISLVAGPSRHGSSSSTDTDVSRQSPFPPMLSPPYDSPGRRSPGSPTNFPFVGNSPSQAGPASSPGTSSASSSPRTK</sequence>
<feature type="compositionally biased region" description="Low complexity" evidence="1">
    <location>
        <begin position="402"/>
        <end position="426"/>
    </location>
</feature>
<proteinExistence type="predicted"/>
<feature type="region of interest" description="Disordered" evidence="1">
    <location>
        <begin position="264"/>
        <end position="426"/>
    </location>
</feature>
<feature type="compositionally biased region" description="Polar residues" evidence="1">
    <location>
        <begin position="189"/>
        <end position="201"/>
    </location>
</feature>
<feature type="chain" id="PRO_5007284808" evidence="2">
    <location>
        <begin position="19"/>
        <end position="426"/>
    </location>
</feature>
<evidence type="ECO:0000256" key="2">
    <source>
        <dbReference type="SAM" id="SignalP"/>
    </source>
</evidence>
<evidence type="ECO:0000256" key="1">
    <source>
        <dbReference type="SAM" id="MobiDB-lite"/>
    </source>
</evidence>
<feature type="compositionally biased region" description="Low complexity" evidence="1">
    <location>
        <begin position="269"/>
        <end position="305"/>
    </location>
</feature>
<dbReference type="AlphaFoldDB" id="A0A131YEI4"/>
<name>A0A131YEI4_RHIAP</name>
<feature type="compositionally biased region" description="Low complexity" evidence="1">
    <location>
        <begin position="321"/>
        <end position="338"/>
    </location>
</feature>
<feature type="region of interest" description="Disordered" evidence="1">
    <location>
        <begin position="102"/>
        <end position="149"/>
    </location>
</feature>
<feature type="compositionally biased region" description="Polar residues" evidence="1">
    <location>
        <begin position="360"/>
        <end position="374"/>
    </location>
</feature>
<organism evidence="3">
    <name type="scientific">Rhipicephalus appendiculatus</name>
    <name type="common">Brown ear tick</name>
    <dbReference type="NCBI Taxonomy" id="34631"/>
    <lineage>
        <taxon>Eukaryota</taxon>
        <taxon>Metazoa</taxon>
        <taxon>Ecdysozoa</taxon>
        <taxon>Arthropoda</taxon>
        <taxon>Chelicerata</taxon>
        <taxon>Arachnida</taxon>
        <taxon>Acari</taxon>
        <taxon>Parasitiformes</taxon>
        <taxon>Ixodida</taxon>
        <taxon>Ixodoidea</taxon>
        <taxon>Ixodidae</taxon>
        <taxon>Rhipicephalinae</taxon>
        <taxon>Rhipicephalus</taxon>
        <taxon>Rhipicephalus</taxon>
    </lineage>
</organism>
<feature type="region of interest" description="Disordered" evidence="1">
    <location>
        <begin position="181"/>
        <end position="246"/>
    </location>
</feature>
<feature type="compositionally biased region" description="Pro residues" evidence="1">
    <location>
        <begin position="375"/>
        <end position="385"/>
    </location>
</feature>
<keyword evidence="2" id="KW-0732">Signal</keyword>
<evidence type="ECO:0000313" key="3">
    <source>
        <dbReference type="EMBL" id="JAP76902.1"/>
    </source>
</evidence>
<reference evidence="3" key="1">
    <citation type="journal article" date="2016" name="Ticks Tick Borne Dis.">
        <title>De novo assembly and annotation of the salivary gland transcriptome of Rhipicephalus appendiculatus male and female ticks during blood feeding.</title>
        <authorList>
            <person name="de Castro M.H."/>
            <person name="de Klerk D."/>
            <person name="Pienaar R."/>
            <person name="Latif A.A."/>
            <person name="Rees D.J."/>
            <person name="Mans B.J."/>
        </authorList>
    </citation>
    <scope>NUCLEOTIDE SEQUENCE</scope>
    <source>
        <tissue evidence="3">Salivary glands</tissue>
    </source>
</reference>
<feature type="region of interest" description="Disordered" evidence="1">
    <location>
        <begin position="30"/>
        <end position="77"/>
    </location>
</feature>
<feature type="compositionally biased region" description="Low complexity" evidence="1">
    <location>
        <begin position="202"/>
        <end position="242"/>
    </location>
</feature>
<feature type="signal peptide" evidence="2">
    <location>
        <begin position="1"/>
        <end position="18"/>
    </location>
</feature>
<accession>A0A131YEI4</accession>
<dbReference type="EMBL" id="GEDV01011655">
    <property type="protein sequence ID" value="JAP76902.1"/>
    <property type="molecule type" value="Transcribed_RNA"/>
</dbReference>
<protein>
    <submittedName>
        <fullName evidence="3">Ixodegrin B</fullName>
    </submittedName>
</protein>